<name>A0A5B7IGS3_PORTR</name>
<dbReference type="EMBL" id="VSRR010056296">
    <property type="protein sequence ID" value="MPC81216.1"/>
    <property type="molecule type" value="Genomic_DNA"/>
</dbReference>
<gene>
    <name evidence="2" type="ORF">E2C01_075823</name>
</gene>
<evidence type="ECO:0000313" key="3">
    <source>
        <dbReference type="Proteomes" id="UP000324222"/>
    </source>
</evidence>
<protein>
    <submittedName>
        <fullName evidence="2">Uncharacterized protein</fullName>
    </submittedName>
</protein>
<dbReference type="AlphaFoldDB" id="A0A5B7IGS3"/>
<sequence>MTPTESRETERGGAAQDFFIPPSLTHLHPPSPAPPRHPSSPCQIGEGEYSDTDLESKAQPTREGERIEAAGGAAAEEVRAVIIGSARLSVTKFVGLTCLKEVAAPICLAALSKGQPVQVGLI</sequence>
<accession>A0A5B7IGS3</accession>
<dbReference type="Proteomes" id="UP000324222">
    <property type="component" value="Unassembled WGS sequence"/>
</dbReference>
<feature type="compositionally biased region" description="Pro residues" evidence="1">
    <location>
        <begin position="29"/>
        <end position="38"/>
    </location>
</feature>
<keyword evidence="3" id="KW-1185">Reference proteome</keyword>
<comment type="caution">
    <text evidence="2">The sequence shown here is derived from an EMBL/GenBank/DDBJ whole genome shotgun (WGS) entry which is preliminary data.</text>
</comment>
<feature type="compositionally biased region" description="Basic and acidic residues" evidence="1">
    <location>
        <begin position="54"/>
        <end position="68"/>
    </location>
</feature>
<proteinExistence type="predicted"/>
<reference evidence="2 3" key="1">
    <citation type="submission" date="2019-05" db="EMBL/GenBank/DDBJ databases">
        <title>Another draft genome of Portunus trituberculatus and its Hox gene families provides insights of decapod evolution.</title>
        <authorList>
            <person name="Jeong J.-H."/>
            <person name="Song I."/>
            <person name="Kim S."/>
            <person name="Choi T."/>
            <person name="Kim D."/>
            <person name="Ryu S."/>
            <person name="Kim W."/>
        </authorList>
    </citation>
    <scope>NUCLEOTIDE SEQUENCE [LARGE SCALE GENOMIC DNA]</scope>
    <source>
        <tissue evidence="2">Muscle</tissue>
    </source>
</reference>
<evidence type="ECO:0000313" key="2">
    <source>
        <dbReference type="EMBL" id="MPC81216.1"/>
    </source>
</evidence>
<feature type="region of interest" description="Disordered" evidence="1">
    <location>
        <begin position="1"/>
        <end position="72"/>
    </location>
</feature>
<feature type="compositionally biased region" description="Basic and acidic residues" evidence="1">
    <location>
        <begin position="1"/>
        <end position="11"/>
    </location>
</feature>
<evidence type="ECO:0000256" key="1">
    <source>
        <dbReference type="SAM" id="MobiDB-lite"/>
    </source>
</evidence>
<organism evidence="2 3">
    <name type="scientific">Portunus trituberculatus</name>
    <name type="common">Swimming crab</name>
    <name type="synonym">Neptunus trituberculatus</name>
    <dbReference type="NCBI Taxonomy" id="210409"/>
    <lineage>
        <taxon>Eukaryota</taxon>
        <taxon>Metazoa</taxon>
        <taxon>Ecdysozoa</taxon>
        <taxon>Arthropoda</taxon>
        <taxon>Crustacea</taxon>
        <taxon>Multicrustacea</taxon>
        <taxon>Malacostraca</taxon>
        <taxon>Eumalacostraca</taxon>
        <taxon>Eucarida</taxon>
        <taxon>Decapoda</taxon>
        <taxon>Pleocyemata</taxon>
        <taxon>Brachyura</taxon>
        <taxon>Eubrachyura</taxon>
        <taxon>Portunoidea</taxon>
        <taxon>Portunidae</taxon>
        <taxon>Portuninae</taxon>
        <taxon>Portunus</taxon>
    </lineage>
</organism>